<dbReference type="Proteomes" id="UP000627166">
    <property type="component" value="Unassembled WGS sequence"/>
</dbReference>
<keyword evidence="2" id="KW-1185">Reference proteome</keyword>
<organism evidence="1 2">
    <name type="scientific">Clostridium faecium</name>
    <dbReference type="NCBI Taxonomy" id="2762223"/>
    <lineage>
        <taxon>Bacteria</taxon>
        <taxon>Bacillati</taxon>
        <taxon>Bacillota</taxon>
        <taxon>Clostridia</taxon>
        <taxon>Eubacteriales</taxon>
        <taxon>Clostridiaceae</taxon>
        <taxon>Clostridium</taxon>
    </lineage>
</organism>
<comment type="caution">
    <text evidence="1">The sequence shown here is derived from an EMBL/GenBank/DDBJ whole genome shotgun (WGS) entry which is preliminary data.</text>
</comment>
<dbReference type="RefSeq" id="WP_191741819.1">
    <property type="nucleotide sequence ID" value="NZ_JACSQB010000188.1"/>
</dbReference>
<dbReference type="EMBL" id="JACSQB010000188">
    <property type="protein sequence ID" value="MBD8048891.1"/>
    <property type="molecule type" value="Genomic_DNA"/>
</dbReference>
<proteinExistence type="predicted"/>
<evidence type="ECO:0000313" key="1">
    <source>
        <dbReference type="EMBL" id="MBD8048891.1"/>
    </source>
</evidence>
<accession>A0ABR8YX79</accession>
<evidence type="ECO:0000313" key="2">
    <source>
        <dbReference type="Proteomes" id="UP000627166"/>
    </source>
</evidence>
<gene>
    <name evidence="1" type="ORF">H9637_17985</name>
</gene>
<protein>
    <submittedName>
        <fullName evidence="1">Uncharacterized protein</fullName>
    </submittedName>
</protein>
<sequence>MEDSSISTDSGGKDIYLKNNKILILNSIFSQEFGKVAINNSHFITS</sequence>
<reference evidence="1 2" key="1">
    <citation type="submission" date="2020-08" db="EMBL/GenBank/DDBJ databases">
        <title>A Genomic Blueprint of the Chicken Gut Microbiome.</title>
        <authorList>
            <person name="Gilroy R."/>
            <person name="Ravi A."/>
            <person name="Getino M."/>
            <person name="Pursley I."/>
            <person name="Horton D.L."/>
            <person name="Alikhan N.-F."/>
            <person name="Baker D."/>
            <person name="Gharbi K."/>
            <person name="Hall N."/>
            <person name="Watson M."/>
            <person name="Adriaenssens E.M."/>
            <person name="Foster-Nyarko E."/>
            <person name="Jarju S."/>
            <person name="Secka A."/>
            <person name="Antonio M."/>
            <person name="Oren A."/>
            <person name="Chaudhuri R."/>
            <person name="La Ragione R.M."/>
            <person name="Hildebrand F."/>
            <person name="Pallen M.J."/>
        </authorList>
    </citation>
    <scope>NUCLEOTIDE SEQUENCE [LARGE SCALE GENOMIC DNA]</scope>
    <source>
        <strain evidence="1 2">N37</strain>
    </source>
</reference>
<name>A0ABR8YX79_9CLOT</name>